<feature type="domain" description="U3 small nucleolar RNA-associated protein 6 N-terminal" evidence="13">
    <location>
        <begin position="161"/>
        <end position="231"/>
    </location>
</feature>
<evidence type="ECO:0000256" key="11">
    <source>
        <dbReference type="SAM" id="MobiDB-lite"/>
    </source>
</evidence>
<dbReference type="HOGENOM" id="CLU_026025_0_0_1"/>
<reference evidence="15" key="2">
    <citation type="submission" date="2018-05" db="EMBL/GenBank/DDBJ databases">
        <title>OgluRS3 (Oryza glumaepatula Reference Sequence Version 3).</title>
        <authorList>
            <person name="Zhang J."/>
            <person name="Kudrna D."/>
            <person name="Lee S."/>
            <person name="Talag J."/>
            <person name="Welchert J."/>
            <person name="Wing R.A."/>
        </authorList>
    </citation>
    <scope>NUCLEOTIDE SEQUENCE [LARGE SCALE GENOMIC DNA]</scope>
</reference>
<dbReference type="InterPro" id="IPR003107">
    <property type="entry name" value="HAT"/>
</dbReference>
<evidence type="ECO:0000256" key="6">
    <source>
        <dbReference type="ARBA" id="ARBA00022884"/>
    </source>
</evidence>
<evidence type="ECO:0000256" key="10">
    <source>
        <dbReference type="SAM" id="Coils"/>
    </source>
</evidence>
<evidence type="ECO:0000256" key="7">
    <source>
        <dbReference type="ARBA" id="ARBA00022980"/>
    </source>
</evidence>
<dbReference type="Gramene" id="OGLUM02G00340.1">
    <property type="protein sequence ID" value="OGLUM02G00340.1"/>
    <property type="gene ID" value="OGLUM02G00340"/>
</dbReference>
<dbReference type="GO" id="GO:0034388">
    <property type="term" value="C:Pwp2p-containing subcomplex of 90S preribosome"/>
    <property type="evidence" value="ECO:0007669"/>
    <property type="project" value="TreeGrafter"/>
</dbReference>
<dbReference type="Pfam" id="PF00347">
    <property type="entry name" value="Ribosomal_L6"/>
    <property type="match status" value="1"/>
</dbReference>
<sequence>MSGYRVVAQWTQRNAVADEDIVDAWFGTRRTMAAIRTAISHVQNLITGVTKGYRYKMRFVYAHFPINASITNSNTAIEIRNFLGEKKVRKVDMLEGVTILRSEKVKDELVLDGNDIELVSRSAALINQALTRKNPKTPVYPSFPAAGSRDITMADAVQYRLERMSDELDDLERRGLFTRAELAEVVRRRRDFEFRLRRRSPLRSDFLDYIAYELRLDALRDLRKRAIIRATPDTTDHDADATDNDSSKKKKKKRNKGKAKKWKKSVSDIAGVLRVLDIYRMATVRYKGDLDLWFRYLEFCRDKRHAIRYHPKVPGLWIYAAAWEFDQNLNVAAARALMQTGLRSCPESEDMWIEYLRMELTYLNKLKARKVVLGEDVKTLQKKNNDASTWKEENKELFMSLNEQDEGPEESGSQGVALEGKEDLFWQQGLLIIQTIYHGATKALPSSLTLRKKFLEILNSVDLAHSDELKVEVMDDLKKEFSDSEDYWDWLARLQLSDSTSSSNLNRMEALSNKLNKSIQVYDEAVRRLPTSRMYSLYAKFWMGVLFADTEDSISLFHGGEFDASGFTSCILKVYQNAESSGCLTEDLACQYVSLYLRLGGLEEAPGRLEEARNLAKKLCNGPLSHAADLWNLRASIEMKSLATSTGISSFSKENLSSLFDLFNVALPKLPIPEAEELWHTAMKLFSHEKVYFEKLVKCAMLSLSSAGGNDCGASVSSAIVGWILQRDGIKQARKIYKRFLALPRPSFKFFQYCIELETNLASIGNQDSLVNARKLYDAALDLYPQERELWRNYYNMELKVGTSETANAIYWRARKVLGDSSALDIPHS</sequence>
<evidence type="ECO:0000256" key="5">
    <source>
        <dbReference type="ARBA" id="ARBA00022737"/>
    </source>
</evidence>
<dbReference type="FunFam" id="3.90.930.12:FF:000008">
    <property type="entry name" value="50S ribosomal protein L6"/>
    <property type="match status" value="1"/>
</dbReference>
<comment type="subcellular location">
    <subcellularLocation>
        <location evidence="1">Nucleus</location>
        <location evidence="1">Nucleolus</location>
    </subcellularLocation>
</comment>
<evidence type="ECO:0000259" key="14">
    <source>
        <dbReference type="Pfam" id="PF24892"/>
    </source>
</evidence>
<reference evidence="15" key="1">
    <citation type="submission" date="2015-04" db="UniProtKB">
        <authorList>
            <consortium name="EnsemblPlants"/>
        </authorList>
    </citation>
    <scope>IDENTIFICATION</scope>
</reference>
<evidence type="ECO:0000256" key="4">
    <source>
        <dbReference type="ARBA" id="ARBA00022730"/>
    </source>
</evidence>
<dbReference type="SMART" id="SM00386">
    <property type="entry name" value="HAT"/>
    <property type="match status" value="4"/>
</dbReference>
<keyword evidence="4" id="KW-0699">rRNA-binding</keyword>
<feature type="compositionally biased region" description="Basic residues" evidence="11">
    <location>
        <begin position="248"/>
        <end position="260"/>
    </location>
</feature>
<dbReference type="Gene3D" id="1.25.40.10">
    <property type="entry name" value="Tetratricopeptide repeat domain"/>
    <property type="match status" value="2"/>
</dbReference>
<dbReference type="InterPro" id="IPR056907">
    <property type="entry name" value="UTP6_C"/>
</dbReference>
<dbReference type="PANTHER" id="PTHR23271:SF1">
    <property type="entry name" value="U3 SMALL NUCLEOLAR RNA-ASSOCIATED PROTEIN 6 HOMOLOG"/>
    <property type="match status" value="1"/>
</dbReference>
<accession>A0A0D9YL15</accession>
<dbReference type="eggNOG" id="KOG2396">
    <property type="taxonomic scope" value="Eukaryota"/>
</dbReference>
<dbReference type="InterPro" id="IPR013949">
    <property type="entry name" value="Utp6"/>
</dbReference>
<dbReference type="SUPFAM" id="SSF48452">
    <property type="entry name" value="TPR-like"/>
    <property type="match status" value="1"/>
</dbReference>
<evidence type="ECO:0000256" key="8">
    <source>
        <dbReference type="ARBA" id="ARBA00023242"/>
    </source>
</evidence>
<proteinExistence type="inferred from homology"/>
<dbReference type="GO" id="GO:0006412">
    <property type="term" value="P:translation"/>
    <property type="evidence" value="ECO:0007669"/>
    <property type="project" value="InterPro"/>
</dbReference>
<feature type="region of interest" description="Disordered" evidence="11">
    <location>
        <begin position="234"/>
        <end position="260"/>
    </location>
</feature>
<organism evidence="15">
    <name type="scientific">Oryza glumipatula</name>
    <dbReference type="NCBI Taxonomy" id="40148"/>
    <lineage>
        <taxon>Eukaryota</taxon>
        <taxon>Viridiplantae</taxon>
        <taxon>Streptophyta</taxon>
        <taxon>Embryophyta</taxon>
        <taxon>Tracheophyta</taxon>
        <taxon>Spermatophyta</taxon>
        <taxon>Magnoliopsida</taxon>
        <taxon>Liliopsida</taxon>
        <taxon>Poales</taxon>
        <taxon>Poaceae</taxon>
        <taxon>BOP clade</taxon>
        <taxon>Oryzoideae</taxon>
        <taxon>Oryzeae</taxon>
        <taxon>Oryzinae</taxon>
        <taxon>Oryza</taxon>
    </lineage>
</organism>
<keyword evidence="3" id="KW-0698">rRNA processing</keyword>
<evidence type="ECO:0000256" key="9">
    <source>
        <dbReference type="ARBA" id="ARBA00023274"/>
    </source>
</evidence>
<dbReference type="GO" id="GO:0005840">
    <property type="term" value="C:ribosome"/>
    <property type="evidence" value="ECO:0007669"/>
    <property type="project" value="UniProtKB-KW"/>
</dbReference>
<dbReference type="STRING" id="40148.A0A0D9YL15"/>
<protein>
    <submittedName>
        <fullName evidence="15">Uncharacterized protein</fullName>
    </submittedName>
</protein>
<dbReference type="PANTHER" id="PTHR23271">
    <property type="entry name" value="HEPATOCELLULAR CARCINOMA-ASSOCIATED ANTIGEN 66"/>
    <property type="match status" value="1"/>
</dbReference>
<keyword evidence="6" id="KW-0694">RNA-binding</keyword>
<keyword evidence="7" id="KW-0689">Ribosomal protein</keyword>
<keyword evidence="9" id="KW-0687">Ribonucleoprotein</keyword>
<dbReference type="EnsemblPlants" id="OGLUM02G00340.1">
    <property type="protein sequence ID" value="OGLUM02G00340.1"/>
    <property type="gene ID" value="OGLUM02G00340"/>
</dbReference>
<dbReference type="eggNOG" id="KOG3255">
    <property type="taxonomic scope" value="Eukaryota"/>
</dbReference>
<keyword evidence="16" id="KW-1185">Reference proteome</keyword>
<keyword evidence="8" id="KW-0539">Nucleus</keyword>
<dbReference type="Pfam" id="PF24892">
    <property type="entry name" value="UTP6_C"/>
    <property type="match status" value="1"/>
</dbReference>
<comment type="similarity">
    <text evidence="2">Belongs to the UTP6 family.</text>
</comment>
<evidence type="ECO:0000256" key="2">
    <source>
        <dbReference type="ARBA" id="ARBA00010734"/>
    </source>
</evidence>
<feature type="coiled-coil region" evidence="10">
    <location>
        <begin position="154"/>
        <end position="181"/>
    </location>
</feature>
<dbReference type="InterPro" id="IPR020040">
    <property type="entry name" value="Ribosomal_uL6_a/b-dom"/>
</dbReference>
<name>A0A0D9YL15_9ORYZ</name>
<evidence type="ECO:0000256" key="1">
    <source>
        <dbReference type="ARBA" id="ARBA00004604"/>
    </source>
</evidence>
<evidence type="ECO:0000313" key="15">
    <source>
        <dbReference type="EnsemblPlants" id="OGLUM02G00340.1"/>
    </source>
</evidence>
<dbReference type="GO" id="GO:0032040">
    <property type="term" value="C:small-subunit processome"/>
    <property type="evidence" value="ECO:0007669"/>
    <property type="project" value="TreeGrafter"/>
</dbReference>
<dbReference type="Pfam" id="PF08640">
    <property type="entry name" value="U3_assoc_6"/>
    <property type="match status" value="1"/>
</dbReference>
<dbReference type="InterPro" id="IPR055347">
    <property type="entry name" value="UTP6_N"/>
</dbReference>
<dbReference type="Proteomes" id="UP000026961">
    <property type="component" value="Chromosome 2"/>
</dbReference>
<evidence type="ECO:0000259" key="12">
    <source>
        <dbReference type="Pfam" id="PF00347"/>
    </source>
</evidence>
<feature type="domain" description="U3 small nucleolar RNA-associated protein 6 homolog C-terminal" evidence="14">
    <location>
        <begin position="516"/>
        <end position="818"/>
    </location>
</feature>
<keyword evidence="10" id="KW-0175">Coiled coil</keyword>
<dbReference type="AlphaFoldDB" id="A0A0D9YL15"/>
<keyword evidence="5" id="KW-0677">Repeat</keyword>
<dbReference type="GO" id="GO:0019843">
    <property type="term" value="F:rRNA binding"/>
    <property type="evidence" value="ECO:0007669"/>
    <property type="project" value="UniProtKB-KW"/>
</dbReference>
<dbReference type="InterPro" id="IPR011990">
    <property type="entry name" value="TPR-like_helical_dom_sf"/>
</dbReference>
<dbReference type="InterPro" id="IPR036789">
    <property type="entry name" value="Ribosomal_uL6-like_a/b-dom_sf"/>
</dbReference>
<feature type="domain" description="Large ribosomal subunit protein uL6 alpha-beta" evidence="12">
    <location>
        <begin position="64"/>
        <end position="129"/>
    </location>
</feature>
<evidence type="ECO:0000313" key="16">
    <source>
        <dbReference type="Proteomes" id="UP000026961"/>
    </source>
</evidence>
<dbReference type="GO" id="GO:0000462">
    <property type="term" value="P:maturation of SSU-rRNA from tricistronic rRNA transcript (SSU-rRNA, 5.8S rRNA, LSU-rRNA)"/>
    <property type="evidence" value="ECO:0007669"/>
    <property type="project" value="InterPro"/>
</dbReference>
<dbReference type="GO" id="GO:0003735">
    <property type="term" value="F:structural constituent of ribosome"/>
    <property type="evidence" value="ECO:0007669"/>
    <property type="project" value="InterPro"/>
</dbReference>
<dbReference type="Gene3D" id="3.90.930.12">
    <property type="entry name" value="Ribosomal protein L6, alpha-beta domain"/>
    <property type="match status" value="2"/>
</dbReference>
<evidence type="ECO:0000259" key="13">
    <source>
        <dbReference type="Pfam" id="PF08640"/>
    </source>
</evidence>
<evidence type="ECO:0000256" key="3">
    <source>
        <dbReference type="ARBA" id="ARBA00022552"/>
    </source>
</evidence>
<dbReference type="GO" id="GO:0030515">
    <property type="term" value="F:snoRNA binding"/>
    <property type="evidence" value="ECO:0007669"/>
    <property type="project" value="InterPro"/>
</dbReference>
<dbReference type="SUPFAM" id="SSF56053">
    <property type="entry name" value="Ribosomal protein L6"/>
    <property type="match status" value="1"/>
</dbReference>